<dbReference type="InterPro" id="IPR051941">
    <property type="entry name" value="BG_Antigen-Binding_Lectin"/>
</dbReference>
<protein>
    <submittedName>
        <fullName evidence="1">Uncharacterized protein</fullName>
    </submittedName>
</protein>
<dbReference type="PANTHER" id="PTHR45713">
    <property type="entry name" value="FTP DOMAIN-CONTAINING PROTEIN"/>
    <property type="match status" value="1"/>
</dbReference>
<evidence type="ECO:0000313" key="1">
    <source>
        <dbReference type="EnsemblMetazoa" id="G9387.1:cds"/>
    </source>
</evidence>
<reference evidence="1" key="1">
    <citation type="submission" date="2022-08" db="UniProtKB">
        <authorList>
            <consortium name="EnsemblMetazoa"/>
        </authorList>
    </citation>
    <scope>IDENTIFICATION</scope>
    <source>
        <strain evidence="1">05x7-T-G4-1.051#20</strain>
    </source>
</reference>
<sequence length="221" mass="25100">MDFIWMIPFLSQFFRFGITYDNVALNKPAWLQHQHPKYPQYGAERAVDGNKLYLSISGGQCTVSSGGYSTAEWRVDLGGVLSIHHIFIQYRTDFRVWDETNILTSYLLGFSVYVSNTTIKEDGVLCFMDKSYTRKTIPNNFNISCRQNGRFVIYYNNRTQLPLPDGYSVSAESDLCEVEVYGCSKSRHFGDNCSTPCRQNCLEGRCDVVDGTCLGCIPGYT</sequence>
<dbReference type="AlphaFoldDB" id="A0A8W8P1X8"/>
<evidence type="ECO:0000313" key="2">
    <source>
        <dbReference type="Proteomes" id="UP000005408"/>
    </source>
</evidence>
<proteinExistence type="predicted"/>
<dbReference type="Gene3D" id="2.60.120.260">
    <property type="entry name" value="Galactose-binding domain-like"/>
    <property type="match status" value="1"/>
</dbReference>
<dbReference type="Proteomes" id="UP000005408">
    <property type="component" value="Unassembled WGS sequence"/>
</dbReference>
<keyword evidence="2" id="KW-1185">Reference proteome</keyword>
<dbReference type="PANTHER" id="PTHR45713:SF15">
    <property type="entry name" value="F5_8 TYPE C DOMAIN-CONTAINING PROTEIN"/>
    <property type="match status" value="1"/>
</dbReference>
<dbReference type="InterPro" id="IPR008979">
    <property type="entry name" value="Galactose-bd-like_sf"/>
</dbReference>
<accession>A0A8W8P1X8</accession>
<organism evidence="1 2">
    <name type="scientific">Magallana gigas</name>
    <name type="common">Pacific oyster</name>
    <name type="synonym">Crassostrea gigas</name>
    <dbReference type="NCBI Taxonomy" id="29159"/>
    <lineage>
        <taxon>Eukaryota</taxon>
        <taxon>Metazoa</taxon>
        <taxon>Spiralia</taxon>
        <taxon>Lophotrochozoa</taxon>
        <taxon>Mollusca</taxon>
        <taxon>Bivalvia</taxon>
        <taxon>Autobranchia</taxon>
        <taxon>Pteriomorphia</taxon>
        <taxon>Ostreida</taxon>
        <taxon>Ostreoidea</taxon>
        <taxon>Ostreidae</taxon>
        <taxon>Magallana</taxon>
    </lineage>
</organism>
<dbReference type="SUPFAM" id="SSF49785">
    <property type="entry name" value="Galactose-binding domain-like"/>
    <property type="match status" value="1"/>
</dbReference>
<name>A0A8W8P1X8_MAGGI</name>
<dbReference type="EnsemblMetazoa" id="G9387.1">
    <property type="protein sequence ID" value="G9387.1:cds"/>
    <property type="gene ID" value="G9387"/>
</dbReference>